<dbReference type="EMBL" id="LAZR01036824">
    <property type="protein sequence ID" value="KKL23832.1"/>
    <property type="molecule type" value="Genomic_DNA"/>
</dbReference>
<organism evidence="1">
    <name type="scientific">marine sediment metagenome</name>
    <dbReference type="NCBI Taxonomy" id="412755"/>
    <lineage>
        <taxon>unclassified sequences</taxon>
        <taxon>metagenomes</taxon>
        <taxon>ecological metagenomes</taxon>
    </lineage>
</organism>
<evidence type="ECO:0000313" key="1">
    <source>
        <dbReference type="EMBL" id="KKL23832.1"/>
    </source>
</evidence>
<protein>
    <submittedName>
        <fullName evidence="1">Uncharacterized protein</fullName>
    </submittedName>
</protein>
<gene>
    <name evidence="1" type="ORF">LCGC14_2421440</name>
</gene>
<sequence>MTDEKARPPFTKDEALRVLAISKNFCDKCWIGDPNCYDDDICSLGAFKGWLQKTYEIEEEEEACVPVPISNTPGD</sequence>
<dbReference type="AlphaFoldDB" id="A0A0F9CBS3"/>
<accession>A0A0F9CBS3</accession>
<name>A0A0F9CBS3_9ZZZZ</name>
<proteinExistence type="predicted"/>
<reference evidence="1" key="1">
    <citation type="journal article" date="2015" name="Nature">
        <title>Complex archaea that bridge the gap between prokaryotes and eukaryotes.</title>
        <authorList>
            <person name="Spang A."/>
            <person name="Saw J.H."/>
            <person name="Jorgensen S.L."/>
            <person name="Zaremba-Niedzwiedzka K."/>
            <person name="Martijn J."/>
            <person name="Lind A.E."/>
            <person name="van Eijk R."/>
            <person name="Schleper C."/>
            <person name="Guy L."/>
            <person name="Ettema T.J."/>
        </authorList>
    </citation>
    <scope>NUCLEOTIDE SEQUENCE</scope>
</reference>
<comment type="caution">
    <text evidence="1">The sequence shown here is derived from an EMBL/GenBank/DDBJ whole genome shotgun (WGS) entry which is preliminary data.</text>
</comment>